<dbReference type="InterPro" id="IPR036397">
    <property type="entry name" value="RNaseH_sf"/>
</dbReference>
<reference evidence="3" key="1">
    <citation type="journal article" date="2020" name="Plant J.">
        <title>Transposons played a major role in the diversification between the closely related almond and peach genomes: results from the almond genome sequence.</title>
        <authorList>
            <person name="Alioto T."/>
            <person name="Alexiou K.G."/>
            <person name="Bardil A."/>
            <person name="Barteri F."/>
            <person name="Castanera R."/>
            <person name="Cruz F."/>
            <person name="Dhingra A."/>
            <person name="Duval H."/>
            <person name="Fernandez I Marti A."/>
            <person name="Frias L."/>
            <person name="Galan B."/>
            <person name="Garcia J.L."/>
            <person name="Howad W."/>
            <person name="Gomez-Garrido J."/>
            <person name="Gut M."/>
            <person name="Julca I."/>
            <person name="Morata J."/>
            <person name="Puigdomenech P."/>
            <person name="Ribeca P."/>
            <person name="Rubio Cabetas M.J."/>
            <person name="Vlasova A."/>
            <person name="Wirthensohn M."/>
            <person name="Garcia-Mas J."/>
            <person name="Gabaldon T."/>
            <person name="Casacuberta J.M."/>
            <person name="Arus P."/>
        </authorList>
    </citation>
    <scope>NUCLEOTIDE SEQUENCE [LARGE SCALE GENOMIC DNA]</scope>
    <source>
        <strain evidence="3">cv. Texas</strain>
    </source>
</reference>
<dbReference type="OMA" id="IVEVRWI"/>
<proteinExistence type="predicted"/>
<dbReference type="PANTHER" id="PTHR47723:SF23">
    <property type="entry name" value="REVERSE TRANSCRIPTASE-LIKE PROTEIN"/>
    <property type="match status" value="1"/>
</dbReference>
<evidence type="ECO:0000313" key="3">
    <source>
        <dbReference type="Proteomes" id="UP000327085"/>
    </source>
</evidence>
<evidence type="ECO:0000313" key="2">
    <source>
        <dbReference type="EMBL" id="VVA41098.1"/>
    </source>
</evidence>
<feature type="domain" description="RNase H type-1" evidence="1">
    <location>
        <begin position="42"/>
        <end position="109"/>
    </location>
</feature>
<dbReference type="Proteomes" id="UP000327085">
    <property type="component" value="Chromosome 2"/>
</dbReference>
<evidence type="ECO:0000259" key="1">
    <source>
        <dbReference type="Pfam" id="PF13456"/>
    </source>
</evidence>
<dbReference type="InterPro" id="IPR044730">
    <property type="entry name" value="RNase_H-like_dom_plant"/>
</dbReference>
<dbReference type="Gene3D" id="3.30.420.10">
    <property type="entry name" value="Ribonuclease H-like superfamily/Ribonuclease H"/>
    <property type="match status" value="1"/>
</dbReference>
<dbReference type="AlphaFoldDB" id="A0A5E4GNG0"/>
<dbReference type="InterPro" id="IPR053151">
    <property type="entry name" value="RNase_H-like"/>
</dbReference>
<name>A0A5E4GNG0_PRUDU</name>
<accession>A0A5E4GNG0</accession>
<organism evidence="2 3">
    <name type="scientific">Prunus dulcis</name>
    <name type="common">Almond</name>
    <name type="synonym">Amygdalus dulcis</name>
    <dbReference type="NCBI Taxonomy" id="3755"/>
    <lineage>
        <taxon>Eukaryota</taxon>
        <taxon>Viridiplantae</taxon>
        <taxon>Streptophyta</taxon>
        <taxon>Embryophyta</taxon>
        <taxon>Tracheophyta</taxon>
        <taxon>Spermatophyta</taxon>
        <taxon>Magnoliopsida</taxon>
        <taxon>eudicotyledons</taxon>
        <taxon>Gunneridae</taxon>
        <taxon>Pentapetalae</taxon>
        <taxon>rosids</taxon>
        <taxon>fabids</taxon>
        <taxon>Rosales</taxon>
        <taxon>Rosaceae</taxon>
        <taxon>Amygdaloideae</taxon>
        <taxon>Amygdaleae</taxon>
        <taxon>Prunus</taxon>
    </lineage>
</organism>
<dbReference type="SUPFAM" id="SSF53098">
    <property type="entry name" value="Ribonuclease H-like"/>
    <property type="match status" value="1"/>
</dbReference>
<dbReference type="InParanoid" id="A0A5E4GNG0"/>
<sequence>MSNKVRDLCTICSIGVHCRPRPNTKIVEVMWHLPCFGSVKINTDGTHKSESSKAGSGGVFHDYEGHVLGAFSANLDVPSAVHAEVLAVIKAIELAWLHAWHNVWIETDSFKPYSTDPYVVVKSVSAIDRLARTNLRHMVQRDQSAHPADSDR</sequence>
<dbReference type="EMBL" id="CABIKO010001175">
    <property type="protein sequence ID" value="VVA41098.1"/>
    <property type="molecule type" value="Genomic_DNA"/>
</dbReference>
<dbReference type="GO" id="GO:0003676">
    <property type="term" value="F:nucleic acid binding"/>
    <property type="evidence" value="ECO:0007669"/>
    <property type="project" value="InterPro"/>
</dbReference>
<dbReference type="InterPro" id="IPR002156">
    <property type="entry name" value="RNaseH_domain"/>
</dbReference>
<dbReference type="Gramene" id="VVA41098">
    <property type="protein sequence ID" value="VVA41098"/>
    <property type="gene ID" value="Prudul26B021641"/>
</dbReference>
<dbReference type="InterPro" id="IPR012337">
    <property type="entry name" value="RNaseH-like_sf"/>
</dbReference>
<gene>
    <name evidence="2" type="ORF">ALMOND_2B021641</name>
</gene>
<dbReference type="PANTHER" id="PTHR47723">
    <property type="entry name" value="OS05G0353850 PROTEIN"/>
    <property type="match status" value="1"/>
</dbReference>
<dbReference type="Pfam" id="PF13456">
    <property type="entry name" value="RVT_3"/>
    <property type="match status" value="1"/>
</dbReference>
<dbReference type="GO" id="GO:0004523">
    <property type="term" value="F:RNA-DNA hybrid ribonuclease activity"/>
    <property type="evidence" value="ECO:0007669"/>
    <property type="project" value="InterPro"/>
</dbReference>
<dbReference type="CDD" id="cd06222">
    <property type="entry name" value="RNase_H_like"/>
    <property type="match status" value="1"/>
</dbReference>
<protein>
    <submittedName>
        <fullName evidence="2">PREDICTED: Ribonuclease H</fullName>
    </submittedName>
</protein>